<evidence type="ECO:0000313" key="2">
    <source>
        <dbReference type="Proteomes" id="UP001234989"/>
    </source>
</evidence>
<gene>
    <name evidence="1" type="ORF">MTR67_022250</name>
</gene>
<organism evidence="1 2">
    <name type="scientific">Solanum verrucosum</name>
    <dbReference type="NCBI Taxonomy" id="315347"/>
    <lineage>
        <taxon>Eukaryota</taxon>
        <taxon>Viridiplantae</taxon>
        <taxon>Streptophyta</taxon>
        <taxon>Embryophyta</taxon>
        <taxon>Tracheophyta</taxon>
        <taxon>Spermatophyta</taxon>
        <taxon>Magnoliopsida</taxon>
        <taxon>eudicotyledons</taxon>
        <taxon>Gunneridae</taxon>
        <taxon>Pentapetalae</taxon>
        <taxon>asterids</taxon>
        <taxon>lamiids</taxon>
        <taxon>Solanales</taxon>
        <taxon>Solanaceae</taxon>
        <taxon>Solanoideae</taxon>
        <taxon>Solaneae</taxon>
        <taxon>Solanum</taxon>
    </lineage>
</organism>
<dbReference type="EMBL" id="CP133616">
    <property type="protein sequence ID" value="WMV28865.1"/>
    <property type="molecule type" value="Genomic_DNA"/>
</dbReference>
<keyword evidence="2" id="KW-1185">Reference proteome</keyword>
<protein>
    <submittedName>
        <fullName evidence="1">Uncharacterized protein</fullName>
    </submittedName>
</protein>
<accession>A0AAF0QUC1</accession>
<dbReference type="AlphaFoldDB" id="A0AAF0QUC1"/>
<evidence type="ECO:0000313" key="1">
    <source>
        <dbReference type="EMBL" id="WMV28865.1"/>
    </source>
</evidence>
<name>A0AAF0QUC1_SOLVR</name>
<dbReference type="Proteomes" id="UP001234989">
    <property type="component" value="Chromosome 5"/>
</dbReference>
<proteinExistence type="predicted"/>
<reference evidence="1" key="1">
    <citation type="submission" date="2023-08" db="EMBL/GenBank/DDBJ databases">
        <title>A de novo genome assembly of Solanum verrucosum Schlechtendal, a Mexican diploid species geographically isolated from the other diploid A-genome species in potato relatives.</title>
        <authorList>
            <person name="Hosaka K."/>
        </authorList>
    </citation>
    <scope>NUCLEOTIDE SEQUENCE</scope>
    <source>
        <tissue evidence="1">Young leaves</tissue>
    </source>
</reference>
<sequence length="65" mass="8063">MIVTANLKKRRSFHTRLKYRVMKLKLSTTKNKRLNHRQLLCRCRFQRSYHLRWKSLRSFSGERVV</sequence>